<organism evidence="1 2">
    <name type="scientific">Acetobacter orientalis</name>
    <dbReference type="NCBI Taxonomy" id="146474"/>
    <lineage>
        <taxon>Bacteria</taxon>
        <taxon>Pseudomonadati</taxon>
        <taxon>Pseudomonadota</taxon>
        <taxon>Alphaproteobacteria</taxon>
        <taxon>Acetobacterales</taxon>
        <taxon>Acetobacteraceae</taxon>
        <taxon>Acetobacter</taxon>
    </lineage>
</organism>
<dbReference type="AlphaFoldDB" id="A0A0D6NIY2"/>
<dbReference type="STRING" id="1231341.Abor_010_143"/>
<reference evidence="1 2" key="1">
    <citation type="submission" date="2012-11" db="EMBL/GenBank/DDBJ databases">
        <title>Whole genome sequence of Acetobacter orientalis 21F-2.</title>
        <authorList>
            <person name="Azuma Y."/>
            <person name="Higashiura N."/>
            <person name="Hirakawa H."/>
            <person name="Matsushita K."/>
        </authorList>
    </citation>
    <scope>NUCLEOTIDE SEQUENCE [LARGE SCALE GENOMIC DNA]</scope>
    <source>
        <strain evidence="1 2">21F-2</strain>
    </source>
</reference>
<name>A0A0D6NIY2_9PROT</name>
<sequence>MWLVSVFFGSLGHKQVSVKPVVVAEYAVLCAGVCVKANQTGVGYRCVLQTPAECGGLEMLHGITERYTPWVDCLFMCAQNELCLSRGSLLTAQGG</sequence>
<evidence type="ECO:0000313" key="1">
    <source>
        <dbReference type="EMBL" id="GAN65580.1"/>
    </source>
</evidence>
<comment type="caution">
    <text evidence="1">The sequence shown here is derived from an EMBL/GenBank/DDBJ whole genome shotgun (WGS) entry which is preliminary data.</text>
</comment>
<protein>
    <submittedName>
        <fullName evidence="1">Uncharacterized protein</fullName>
    </submittedName>
</protein>
<dbReference type="EMBL" id="BAMX01000010">
    <property type="protein sequence ID" value="GAN65580.1"/>
    <property type="molecule type" value="Genomic_DNA"/>
</dbReference>
<dbReference type="Proteomes" id="UP000032670">
    <property type="component" value="Unassembled WGS sequence"/>
</dbReference>
<proteinExistence type="predicted"/>
<accession>A0A0D6NIY2</accession>
<keyword evidence="2" id="KW-1185">Reference proteome</keyword>
<evidence type="ECO:0000313" key="2">
    <source>
        <dbReference type="Proteomes" id="UP000032670"/>
    </source>
</evidence>
<gene>
    <name evidence="1" type="ORF">Abor_010_143</name>
</gene>